<comment type="caution">
    <text evidence="2">The sequence shown here is derived from an EMBL/GenBank/DDBJ whole genome shotgun (WGS) entry which is preliminary data.</text>
</comment>
<sequence length="305" mass="33629">MPKPQFSADDYNNPEAPDGERRLRPDHPHVRDHSYDCSRSTQELDLWKASLISPVMEPWDAYPGLEEIPEDAVPGPSLTLFVKERGRGPGYVADFLYKAADLPVTVHGILANQGSGLGLIELELWRPGWGYWDDFGDFVGPPEESAPVQEERLAMLAPITSDVLRRIPVGQILARAQAELADRSWKEDGVVVLGRSQAAEPKLAPASLQALENANALATQMPRGRPPLDENLLHRVAHAYLREAINGPGLTRRLADLFDRPEPTIKDWIKAARDRGYLSPAVPGRRAAGPGPLLSPFEDNPRPST</sequence>
<protein>
    <recommendedName>
        <fullName evidence="4">DNA-binding protein</fullName>
    </recommendedName>
</protein>
<proteinExistence type="predicted"/>
<name>A0ABU0RTH7_9ACTN</name>
<evidence type="ECO:0008006" key="4">
    <source>
        <dbReference type="Google" id="ProtNLM"/>
    </source>
</evidence>
<dbReference type="RefSeq" id="WP_307628704.1">
    <property type="nucleotide sequence ID" value="NZ_JAUSZS010000006.1"/>
</dbReference>
<feature type="region of interest" description="Disordered" evidence="1">
    <location>
        <begin position="280"/>
        <end position="305"/>
    </location>
</feature>
<dbReference type="Proteomes" id="UP001223072">
    <property type="component" value="Unassembled WGS sequence"/>
</dbReference>
<gene>
    <name evidence="2" type="ORF">QFZ49_005059</name>
</gene>
<keyword evidence="3" id="KW-1185">Reference proteome</keyword>
<evidence type="ECO:0000256" key="1">
    <source>
        <dbReference type="SAM" id="MobiDB-lite"/>
    </source>
</evidence>
<accession>A0ABU0RTH7</accession>
<reference evidence="2 3" key="1">
    <citation type="submission" date="2023-07" db="EMBL/GenBank/DDBJ databases">
        <title>Comparative genomics of wheat-associated soil bacteria to identify genetic determinants of phenazine resistance.</title>
        <authorList>
            <person name="Mouncey N."/>
        </authorList>
    </citation>
    <scope>NUCLEOTIDE SEQUENCE [LARGE SCALE GENOMIC DNA]</scope>
    <source>
        <strain evidence="2 3">W2I16</strain>
    </source>
</reference>
<organism evidence="2 3">
    <name type="scientific">Streptomyces turgidiscabies</name>
    <dbReference type="NCBI Taxonomy" id="85558"/>
    <lineage>
        <taxon>Bacteria</taxon>
        <taxon>Bacillati</taxon>
        <taxon>Actinomycetota</taxon>
        <taxon>Actinomycetes</taxon>
        <taxon>Kitasatosporales</taxon>
        <taxon>Streptomycetaceae</taxon>
        <taxon>Streptomyces</taxon>
    </lineage>
</organism>
<feature type="region of interest" description="Disordered" evidence="1">
    <location>
        <begin position="1"/>
        <end position="35"/>
    </location>
</feature>
<evidence type="ECO:0000313" key="3">
    <source>
        <dbReference type="Proteomes" id="UP001223072"/>
    </source>
</evidence>
<dbReference type="EMBL" id="JAUSZS010000006">
    <property type="protein sequence ID" value="MDQ0935088.1"/>
    <property type="molecule type" value="Genomic_DNA"/>
</dbReference>
<evidence type="ECO:0000313" key="2">
    <source>
        <dbReference type="EMBL" id="MDQ0935088.1"/>
    </source>
</evidence>
<feature type="compositionally biased region" description="Basic and acidic residues" evidence="1">
    <location>
        <begin position="18"/>
        <end position="35"/>
    </location>
</feature>